<dbReference type="Proteomes" id="UP000287177">
    <property type="component" value="Unassembled WGS sequence"/>
</dbReference>
<name>A0A439DQ31_9MYCO</name>
<keyword evidence="1" id="KW-0285">Flavoprotein</keyword>
<evidence type="ECO:0000256" key="3">
    <source>
        <dbReference type="ARBA" id="ARBA00023002"/>
    </source>
</evidence>
<keyword evidence="2" id="KW-0288">FMN</keyword>
<reference evidence="6 7" key="1">
    <citation type="submission" date="2013-06" db="EMBL/GenBank/DDBJ databases">
        <title>The draft sequence of the Mycobacterium elephantis genome.</title>
        <authorList>
            <person name="Pettersson F.B."/>
            <person name="Das S."/>
            <person name="Dasgupta S."/>
            <person name="Bhattacharya A."/>
            <person name="Kirsebom L.A."/>
        </authorList>
    </citation>
    <scope>NUCLEOTIDE SEQUENCE [LARGE SCALE GENOMIC DNA]</scope>
    <source>
        <strain evidence="6 7">DSM 44368</strain>
    </source>
</reference>
<dbReference type="EMBL" id="ATDN01000033">
    <property type="protein sequence ID" value="RWA17700.1"/>
    <property type="molecule type" value="Genomic_DNA"/>
</dbReference>
<feature type="domain" description="Luciferase-like" evidence="5">
    <location>
        <begin position="15"/>
        <end position="223"/>
    </location>
</feature>
<gene>
    <name evidence="6" type="ORF">MELE44368_25410</name>
</gene>
<dbReference type="PANTHER" id="PTHR42847:SF4">
    <property type="entry name" value="ALKANESULFONATE MONOOXYGENASE-RELATED"/>
    <property type="match status" value="1"/>
</dbReference>
<keyword evidence="7" id="KW-1185">Reference proteome</keyword>
<dbReference type="AlphaFoldDB" id="A0A439DQ31"/>
<accession>A0A439DQ31</accession>
<evidence type="ECO:0000256" key="2">
    <source>
        <dbReference type="ARBA" id="ARBA00022643"/>
    </source>
</evidence>
<dbReference type="InterPro" id="IPR019923">
    <property type="entry name" value="Lucif-like_OxRdtase_MSMEG_2516"/>
</dbReference>
<keyword evidence="3" id="KW-0560">Oxidoreductase</keyword>
<proteinExistence type="predicted"/>
<organism evidence="6 7">
    <name type="scientific">Mycolicibacterium elephantis DSM 44368</name>
    <dbReference type="NCBI Taxonomy" id="1335622"/>
    <lineage>
        <taxon>Bacteria</taxon>
        <taxon>Bacillati</taxon>
        <taxon>Actinomycetota</taxon>
        <taxon>Actinomycetes</taxon>
        <taxon>Mycobacteriales</taxon>
        <taxon>Mycobacteriaceae</taxon>
        <taxon>Mycolicibacterium</taxon>
    </lineage>
</organism>
<dbReference type="GO" id="GO:0046306">
    <property type="term" value="P:alkanesulfonate catabolic process"/>
    <property type="evidence" value="ECO:0007669"/>
    <property type="project" value="TreeGrafter"/>
</dbReference>
<evidence type="ECO:0000256" key="4">
    <source>
        <dbReference type="ARBA" id="ARBA00023033"/>
    </source>
</evidence>
<keyword evidence="4" id="KW-0503">Monooxygenase</keyword>
<evidence type="ECO:0000313" key="6">
    <source>
        <dbReference type="EMBL" id="RWA17700.1"/>
    </source>
</evidence>
<evidence type="ECO:0000256" key="1">
    <source>
        <dbReference type="ARBA" id="ARBA00022630"/>
    </source>
</evidence>
<sequence length="280" mass="30511">MTTPSGREAWISKCRKAEEYGYDVIGVADHLGKPAPFPAIVLAAAATERVRVCTFVLNTSFYNPVLLARDVATTDQLTDGRLDLGLGTGYVKAEFAAAGLAFSGPSKRLNHLEATISGLRTCFANAEPRPVQQPGPPLLLGGERDRMLTLAAREADIVGLVGMTSTPEGRLARIATPSELKERVDFVRTHAGERMDRIELNLLVQKVIVTNDRKGAFEQLLPHTPGNMIDELAEAPILLVGSVEQIADQVLGLREQFGFSYIMVLEPEMDDFAAVIERLR</sequence>
<dbReference type="Pfam" id="PF00296">
    <property type="entry name" value="Bac_luciferase"/>
    <property type="match status" value="1"/>
</dbReference>
<comment type="caution">
    <text evidence="6">The sequence shown here is derived from an EMBL/GenBank/DDBJ whole genome shotgun (WGS) entry which is preliminary data.</text>
</comment>
<dbReference type="InterPro" id="IPR011251">
    <property type="entry name" value="Luciferase-like_dom"/>
</dbReference>
<dbReference type="Gene3D" id="3.20.20.30">
    <property type="entry name" value="Luciferase-like domain"/>
    <property type="match status" value="1"/>
</dbReference>
<dbReference type="SUPFAM" id="SSF51679">
    <property type="entry name" value="Bacterial luciferase-like"/>
    <property type="match status" value="1"/>
</dbReference>
<dbReference type="InterPro" id="IPR036661">
    <property type="entry name" value="Luciferase-like_sf"/>
</dbReference>
<evidence type="ECO:0000313" key="7">
    <source>
        <dbReference type="Proteomes" id="UP000287177"/>
    </source>
</evidence>
<dbReference type="GO" id="GO:0008726">
    <property type="term" value="F:alkanesulfonate monooxygenase activity"/>
    <property type="evidence" value="ECO:0007669"/>
    <property type="project" value="TreeGrafter"/>
</dbReference>
<protein>
    <recommendedName>
        <fullName evidence="5">Luciferase-like domain-containing protein</fullName>
    </recommendedName>
</protein>
<dbReference type="PANTHER" id="PTHR42847">
    <property type="entry name" value="ALKANESULFONATE MONOOXYGENASE"/>
    <property type="match status" value="1"/>
</dbReference>
<dbReference type="InterPro" id="IPR050172">
    <property type="entry name" value="SsuD_RutA_monooxygenase"/>
</dbReference>
<evidence type="ECO:0000259" key="5">
    <source>
        <dbReference type="Pfam" id="PF00296"/>
    </source>
</evidence>
<dbReference type="NCBIfam" id="TIGR03621">
    <property type="entry name" value="F420_MSMEG_2516"/>
    <property type="match status" value="1"/>
</dbReference>